<dbReference type="AlphaFoldDB" id="A0AAV7N2A9"/>
<reference evidence="2" key="1">
    <citation type="journal article" date="2022" name="bioRxiv">
        <title>Sequencing and chromosome-scale assembly of the giantPleurodeles waltlgenome.</title>
        <authorList>
            <person name="Brown T."/>
            <person name="Elewa A."/>
            <person name="Iarovenko S."/>
            <person name="Subramanian E."/>
            <person name="Araus A.J."/>
            <person name="Petzold A."/>
            <person name="Susuki M."/>
            <person name="Suzuki K.-i.T."/>
            <person name="Hayashi T."/>
            <person name="Toyoda A."/>
            <person name="Oliveira C."/>
            <person name="Osipova E."/>
            <person name="Leigh N.D."/>
            <person name="Simon A."/>
            <person name="Yun M.H."/>
        </authorList>
    </citation>
    <scope>NUCLEOTIDE SEQUENCE</scope>
    <source>
        <strain evidence="2">20211129_DDA</strain>
        <tissue evidence="2">Liver</tissue>
    </source>
</reference>
<keyword evidence="3" id="KW-1185">Reference proteome</keyword>
<organism evidence="2 3">
    <name type="scientific">Pleurodeles waltl</name>
    <name type="common">Iberian ribbed newt</name>
    <dbReference type="NCBI Taxonomy" id="8319"/>
    <lineage>
        <taxon>Eukaryota</taxon>
        <taxon>Metazoa</taxon>
        <taxon>Chordata</taxon>
        <taxon>Craniata</taxon>
        <taxon>Vertebrata</taxon>
        <taxon>Euteleostomi</taxon>
        <taxon>Amphibia</taxon>
        <taxon>Batrachia</taxon>
        <taxon>Caudata</taxon>
        <taxon>Salamandroidea</taxon>
        <taxon>Salamandridae</taxon>
        <taxon>Pleurodelinae</taxon>
        <taxon>Pleurodeles</taxon>
    </lineage>
</organism>
<protein>
    <submittedName>
        <fullName evidence="2">Uncharacterized protein</fullName>
    </submittedName>
</protein>
<proteinExistence type="predicted"/>
<evidence type="ECO:0000256" key="1">
    <source>
        <dbReference type="SAM" id="MobiDB-lite"/>
    </source>
</evidence>
<accession>A0AAV7N2A9</accession>
<dbReference type="EMBL" id="JANPWB010000013">
    <property type="protein sequence ID" value="KAJ1109404.1"/>
    <property type="molecule type" value="Genomic_DNA"/>
</dbReference>
<evidence type="ECO:0000313" key="3">
    <source>
        <dbReference type="Proteomes" id="UP001066276"/>
    </source>
</evidence>
<evidence type="ECO:0000313" key="2">
    <source>
        <dbReference type="EMBL" id="KAJ1109404.1"/>
    </source>
</evidence>
<sequence>MGRASSALPSPVKSCRDPEAPRGWESRVPGSGGHLEVMGVSGTRFRALTVLSRQRCLRGPAGPRWSGVG</sequence>
<feature type="region of interest" description="Disordered" evidence="1">
    <location>
        <begin position="1"/>
        <end position="37"/>
    </location>
</feature>
<comment type="caution">
    <text evidence="2">The sequence shown here is derived from an EMBL/GenBank/DDBJ whole genome shotgun (WGS) entry which is preliminary data.</text>
</comment>
<name>A0AAV7N2A9_PLEWA</name>
<dbReference type="Proteomes" id="UP001066276">
    <property type="component" value="Chromosome 9"/>
</dbReference>
<feature type="compositionally biased region" description="Basic and acidic residues" evidence="1">
    <location>
        <begin position="14"/>
        <end position="25"/>
    </location>
</feature>
<gene>
    <name evidence="2" type="ORF">NDU88_006765</name>
</gene>